<dbReference type="EMBL" id="JAIFOC010000119">
    <property type="protein sequence ID" value="MBX4223469.1"/>
    <property type="molecule type" value="Genomic_DNA"/>
</dbReference>
<gene>
    <name evidence="1" type="ORF">KYX88_11800</name>
</gene>
<reference evidence="1" key="1">
    <citation type="journal article" date="2022" name="J. Anim. Sci.">
        <title>Whole genome sequence analyses-based assessment of virulence potential and antimicrobial susceptibilities and resistance of Enterococcus faecium strains isolated from commercial swine and cattle probiotic products.</title>
        <authorList>
            <person name="Shridhar P.B."/>
            <person name="Amachawadi R.G."/>
            <person name="Tokach M."/>
            <person name="Patel I."/>
            <person name="Gangiredla J."/>
            <person name="Mammel M."/>
            <person name="Nagaraja T.G."/>
        </authorList>
    </citation>
    <scope>NUCLEOTIDE SEQUENCE</scope>
    <source>
        <strain evidence="1">EF215</strain>
    </source>
</reference>
<accession>A0A1X4JCP3</accession>
<dbReference type="AlphaFoldDB" id="A0A1X4JCP3"/>
<proteinExistence type="predicted"/>
<comment type="caution">
    <text evidence="1">The sequence shown here is derived from an EMBL/GenBank/DDBJ whole genome shotgun (WGS) entry which is preliminary data.</text>
</comment>
<evidence type="ECO:0000313" key="1">
    <source>
        <dbReference type="EMBL" id="MBX4223469.1"/>
    </source>
</evidence>
<dbReference type="Proteomes" id="UP001139644">
    <property type="component" value="Unassembled WGS sequence"/>
</dbReference>
<name>A0A1X4JCP3_ENTFC</name>
<evidence type="ECO:0000313" key="2">
    <source>
        <dbReference type="Proteomes" id="UP001139644"/>
    </source>
</evidence>
<sequence length="288" mass="33943">MKKNELFRDWEFRYRYIYRKRRTKKSKQRFLSALVSDIYSMRTDVTVTAYDTLAYRSKNIYVGDIEKAEKVICTYYDTPVHALGSYFMFDWKDQRKKTIYSILLSFILLFSLGWWGMMIYNKNPHHVFDLLSVQTGITVLAFGSYFFLLGKAARGWPSRQTFIRNTSSILTMLEMIRTIDDPSVAYAFVDEGCYGEKGLDSVRSGMKKEAILFYLDSVGADTPLQFSGNYFSNKEQWLKQVDKLKEKNVNYIFSARKKQAQFFYLTKTDLRGKTFNWQNANQIIALFR</sequence>
<protein>
    <submittedName>
        <fullName evidence="1">Uncharacterized protein</fullName>
    </submittedName>
</protein>
<organism evidence="1 2">
    <name type="scientific">Enterococcus faecium</name>
    <name type="common">Streptococcus faecium</name>
    <dbReference type="NCBI Taxonomy" id="1352"/>
    <lineage>
        <taxon>Bacteria</taxon>
        <taxon>Bacillati</taxon>
        <taxon>Bacillota</taxon>
        <taxon>Bacilli</taxon>
        <taxon>Lactobacillales</taxon>
        <taxon>Enterococcaceae</taxon>
        <taxon>Enterococcus</taxon>
    </lineage>
</organism>